<dbReference type="KEGG" id="gtt:GUITHDRAFT_111780"/>
<feature type="repeat" description="RCC1" evidence="2">
    <location>
        <begin position="162"/>
        <end position="218"/>
    </location>
</feature>
<accession>L1J1M9</accession>
<reference evidence="3 5" key="1">
    <citation type="journal article" date="2012" name="Nature">
        <title>Algal genomes reveal evolutionary mosaicism and the fate of nucleomorphs.</title>
        <authorList>
            <consortium name="DOE Joint Genome Institute"/>
            <person name="Curtis B.A."/>
            <person name="Tanifuji G."/>
            <person name="Burki F."/>
            <person name="Gruber A."/>
            <person name="Irimia M."/>
            <person name="Maruyama S."/>
            <person name="Arias M.C."/>
            <person name="Ball S.G."/>
            <person name="Gile G.H."/>
            <person name="Hirakawa Y."/>
            <person name="Hopkins J.F."/>
            <person name="Kuo A."/>
            <person name="Rensing S.A."/>
            <person name="Schmutz J."/>
            <person name="Symeonidi A."/>
            <person name="Elias M."/>
            <person name="Eveleigh R.J."/>
            <person name="Herman E.K."/>
            <person name="Klute M.J."/>
            <person name="Nakayama T."/>
            <person name="Obornik M."/>
            <person name="Reyes-Prieto A."/>
            <person name="Armbrust E.V."/>
            <person name="Aves S.J."/>
            <person name="Beiko R.G."/>
            <person name="Coutinho P."/>
            <person name="Dacks J.B."/>
            <person name="Durnford D.G."/>
            <person name="Fast N.M."/>
            <person name="Green B.R."/>
            <person name="Grisdale C.J."/>
            <person name="Hempel F."/>
            <person name="Henrissat B."/>
            <person name="Hoppner M.P."/>
            <person name="Ishida K."/>
            <person name="Kim E."/>
            <person name="Koreny L."/>
            <person name="Kroth P.G."/>
            <person name="Liu Y."/>
            <person name="Malik S.B."/>
            <person name="Maier U.G."/>
            <person name="McRose D."/>
            <person name="Mock T."/>
            <person name="Neilson J.A."/>
            <person name="Onodera N.T."/>
            <person name="Poole A.M."/>
            <person name="Pritham E.J."/>
            <person name="Richards T.A."/>
            <person name="Rocap G."/>
            <person name="Roy S.W."/>
            <person name="Sarai C."/>
            <person name="Schaack S."/>
            <person name="Shirato S."/>
            <person name="Slamovits C.H."/>
            <person name="Spencer D.F."/>
            <person name="Suzuki S."/>
            <person name="Worden A.Z."/>
            <person name="Zauner S."/>
            <person name="Barry K."/>
            <person name="Bell C."/>
            <person name="Bharti A.K."/>
            <person name="Crow J.A."/>
            <person name="Grimwood J."/>
            <person name="Kramer R."/>
            <person name="Lindquist E."/>
            <person name="Lucas S."/>
            <person name="Salamov A."/>
            <person name="McFadden G.I."/>
            <person name="Lane C.E."/>
            <person name="Keeling P.J."/>
            <person name="Gray M.W."/>
            <person name="Grigoriev I.V."/>
            <person name="Archibald J.M."/>
        </authorList>
    </citation>
    <scope>NUCLEOTIDE SEQUENCE</scope>
    <source>
        <strain evidence="3 5">CCMP2712</strain>
    </source>
</reference>
<evidence type="ECO:0000313" key="5">
    <source>
        <dbReference type="Proteomes" id="UP000011087"/>
    </source>
</evidence>
<dbReference type="PROSITE" id="PS50012">
    <property type="entry name" value="RCC1_3"/>
    <property type="match status" value="2"/>
</dbReference>
<dbReference type="InterPro" id="IPR000408">
    <property type="entry name" value="Reg_chr_condens"/>
</dbReference>
<dbReference type="PANTHER" id="PTHR22870:SF408">
    <property type="entry name" value="OS09G0560450 PROTEIN"/>
    <property type="match status" value="1"/>
</dbReference>
<dbReference type="PANTHER" id="PTHR22870">
    <property type="entry name" value="REGULATOR OF CHROMOSOME CONDENSATION"/>
    <property type="match status" value="1"/>
</dbReference>
<keyword evidence="1" id="KW-0677">Repeat</keyword>
<dbReference type="PROSITE" id="PS00626">
    <property type="entry name" value="RCC1_2"/>
    <property type="match status" value="2"/>
</dbReference>
<evidence type="ECO:0000256" key="2">
    <source>
        <dbReference type="PROSITE-ProRule" id="PRU00235"/>
    </source>
</evidence>
<dbReference type="RefSeq" id="XP_005829197.1">
    <property type="nucleotide sequence ID" value="XM_005829140.1"/>
</dbReference>
<dbReference type="HOGENOM" id="CLU_392552_0_0_1"/>
<reference evidence="4" key="3">
    <citation type="submission" date="2016-03" db="UniProtKB">
        <authorList>
            <consortium name="EnsemblProtists"/>
        </authorList>
    </citation>
    <scope>IDENTIFICATION</scope>
</reference>
<dbReference type="GeneID" id="17298833"/>
<evidence type="ECO:0000256" key="1">
    <source>
        <dbReference type="ARBA" id="ARBA00022737"/>
    </source>
</evidence>
<dbReference type="EnsemblProtists" id="EKX42217">
    <property type="protein sequence ID" value="EKX42217"/>
    <property type="gene ID" value="GUITHDRAFT_111780"/>
</dbReference>
<dbReference type="Pfam" id="PF13540">
    <property type="entry name" value="RCC1_2"/>
    <property type="match status" value="2"/>
</dbReference>
<dbReference type="InterPro" id="IPR009091">
    <property type="entry name" value="RCC1/BLIP-II"/>
</dbReference>
<dbReference type="AlphaFoldDB" id="L1J1M9"/>
<reference evidence="5" key="2">
    <citation type="submission" date="2012-11" db="EMBL/GenBank/DDBJ databases">
        <authorList>
            <person name="Kuo A."/>
            <person name="Curtis B.A."/>
            <person name="Tanifuji G."/>
            <person name="Burki F."/>
            <person name="Gruber A."/>
            <person name="Irimia M."/>
            <person name="Maruyama S."/>
            <person name="Arias M.C."/>
            <person name="Ball S.G."/>
            <person name="Gile G.H."/>
            <person name="Hirakawa Y."/>
            <person name="Hopkins J.F."/>
            <person name="Rensing S.A."/>
            <person name="Schmutz J."/>
            <person name="Symeonidi A."/>
            <person name="Elias M."/>
            <person name="Eveleigh R.J."/>
            <person name="Herman E.K."/>
            <person name="Klute M.J."/>
            <person name="Nakayama T."/>
            <person name="Obornik M."/>
            <person name="Reyes-Prieto A."/>
            <person name="Armbrust E.V."/>
            <person name="Aves S.J."/>
            <person name="Beiko R.G."/>
            <person name="Coutinho P."/>
            <person name="Dacks J.B."/>
            <person name="Durnford D.G."/>
            <person name="Fast N.M."/>
            <person name="Green B.R."/>
            <person name="Grisdale C."/>
            <person name="Hempe F."/>
            <person name="Henrissat B."/>
            <person name="Hoppner M.P."/>
            <person name="Ishida K.-I."/>
            <person name="Kim E."/>
            <person name="Koreny L."/>
            <person name="Kroth P.G."/>
            <person name="Liu Y."/>
            <person name="Malik S.-B."/>
            <person name="Maier U.G."/>
            <person name="McRose D."/>
            <person name="Mock T."/>
            <person name="Neilson J.A."/>
            <person name="Onodera N.T."/>
            <person name="Poole A.M."/>
            <person name="Pritham E.J."/>
            <person name="Richards T.A."/>
            <person name="Rocap G."/>
            <person name="Roy S.W."/>
            <person name="Sarai C."/>
            <person name="Schaack S."/>
            <person name="Shirato S."/>
            <person name="Slamovits C.H."/>
            <person name="Spencer D.F."/>
            <person name="Suzuki S."/>
            <person name="Worden A.Z."/>
            <person name="Zauner S."/>
            <person name="Barry K."/>
            <person name="Bell C."/>
            <person name="Bharti A.K."/>
            <person name="Crow J.A."/>
            <person name="Grimwood J."/>
            <person name="Kramer R."/>
            <person name="Lindquist E."/>
            <person name="Lucas S."/>
            <person name="Salamov A."/>
            <person name="McFadden G.I."/>
            <person name="Lane C.E."/>
            <person name="Keeling P.J."/>
            <person name="Gray M.W."/>
            <person name="Grigoriev I.V."/>
            <person name="Archibald J.M."/>
        </authorList>
    </citation>
    <scope>NUCLEOTIDE SEQUENCE</scope>
    <source>
        <strain evidence="5">CCMP2712</strain>
    </source>
</reference>
<dbReference type="SUPFAM" id="SSF50985">
    <property type="entry name" value="RCC1/BLIP-II"/>
    <property type="match status" value="2"/>
</dbReference>
<dbReference type="EMBL" id="JH993018">
    <property type="protein sequence ID" value="EKX42217.1"/>
    <property type="molecule type" value="Genomic_DNA"/>
</dbReference>
<dbReference type="STRING" id="905079.L1J1M9"/>
<protein>
    <submittedName>
        <fullName evidence="3 4">Uncharacterized protein</fullName>
    </submittedName>
</protein>
<evidence type="ECO:0000313" key="4">
    <source>
        <dbReference type="EnsemblProtists" id="EKX42217"/>
    </source>
</evidence>
<name>L1J1M9_GUITC</name>
<gene>
    <name evidence="3" type="ORF">GUITHDRAFT_111780</name>
</gene>
<proteinExistence type="predicted"/>
<dbReference type="InterPro" id="IPR051210">
    <property type="entry name" value="Ub_ligase/GEF_domain"/>
</dbReference>
<keyword evidence="5" id="KW-1185">Reference proteome</keyword>
<sequence length="703" mass="77520">MGRCEVKGRGLSSESAAYDSSIVLAVACKTDSDIGAWDDTCLPAREETSILPACAPPALAAAKTLVAGQSSNRGAQARQGILRPSTGVLEDEILRTGSVIFGFGANDAGQLAVGDIKGRFFPAMVQGGVSVATEDDPKVVTGAPIVSISSGGFHTLLLDAEGSVFAVGENFHGQLGCGRRHLASVIPRHCSVDINNRSLPPMRSVSASLRHSLLLSRDGRLDSLLPPPCAFLPPPCTFLLTLPIFPTFPSCALCDSLTVWQRVFACGCGKKGKLGFDAQSDVSMPREMKTFKLALRRTRRPMGVTKDGYLIDEEEFSSDVQEYHSQYWKKDTKLKLWHNASGLFDMTSKKRRKFFGVEDEPERTLKKVRRKLDRGKPWKASIWEVYNVMLLLQEKQAKKAIEEDWRRKVEDDLKPVEGEQLQNLTAAFNNSVNLLNAVLSNATMEDGCAELERQRALNSLTEEEMEICSRMNISAVLNKYKGAQPGPNMSRDLLMDLWQEYYEQLPIKLNVTCTFCRCRKVNPFSVYHEDILTNNIFTCGYCGMQGKVFDSASLFLPPKHSLPENHGSGTHSEQSRALIHHDFVAPPHSSDDNSDEESSICDRIALAPLDFGIVSEYSEESLVEECVKEEDIERLKEGKQKEIVMGQGTRVERDEDGDEETFTLNPPPKIVAISAGHSHSLLLDSSGRVFSCGDGSYGKLGVR</sequence>
<dbReference type="eggNOG" id="KOG1426">
    <property type="taxonomic scope" value="Eukaryota"/>
</dbReference>
<dbReference type="Proteomes" id="UP000011087">
    <property type="component" value="Unassembled WGS sequence"/>
</dbReference>
<organism evidence="3">
    <name type="scientific">Guillardia theta (strain CCMP2712)</name>
    <name type="common">Cryptophyte</name>
    <dbReference type="NCBI Taxonomy" id="905079"/>
    <lineage>
        <taxon>Eukaryota</taxon>
        <taxon>Cryptophyceae</taxon>
        <taxon>Pyrenomonadales</taxon>
        <taxon>Geminigeraceae</taxon>
        <taxon>Guillardia</taxon>
    </lineage>
</organism>
<dbReference type="Gene3D" id="2.130.10.30">
    <property type="entry name" value="Regulator of chromosome condensation 1/beta-lactamase-inhibitor protein II"/>
    <property type="match status" value="2"/>
</dbReference>
<evidence type="ECO:0000313" key="3">
    <source>
        <dbReference type="EMBL" id="EKX42217.1"/>
    </source>
</evidence>
<dbReference type="PaxDb" id="55529-EKX42217"/>
<feature type="repeat" description="RCC1" evidence="2">
    <location>
        <begin position="98"/>
        <end position="161"/>
    </location>
</feature>